<proteinExistence type="predicted"/>
<protein>
    <recommendedName>
        <fullName evidence="3">Retrotransposon gag domain-containing protein</fullName>
    </recommendedName>
</protein>
<keyword evidence="2" id="KW-1185">Reference proteome</keyword>
<evidence type="ECO:0000313" key="1">
    <source>
        <dbReference type="EMBL" id="RDY05806.1"/>
    </source>
</evidence>
<name>A0A371HSN0_MUCPR</name>
<dbReference type="AlphaFoldDB" id="A0A371HSN0"/>
<dbReference type="EMBL" id="QJKJ01001810">
    <property type="protein sequence ID" value="RDY05806.1"/>
    <property type="molecule type" value="Genomic_DNA"/>
</dbReference>
<gene>
    <name evidence="1" type="ORF">CR513_10308</name>
</gene>
<feature type="non-terminal residue" evidence="1">
    <location>
        <position position="1"/>
    </location>
</feature>
<organism evidence="1 2">
    <name type="scientific">Mucuna pruriens</name>
    <name type="common">Velvet bean</name>
    <name type="synonym">Dolichos pruriens</name>
    <dbReference type="NCBI Taxonomy" id="157652"/>
    <lineage>
        <taxon>Eukaryota</taxon>
        <taxon>Viridiplantae</taxon>
        <taxon>Streptophyta</taxon>
        <taxon>Embryophyta</taxon>
        <taxon>Tracheophyta</taxon>
        <taxon>Spermatophyta</taxon>
        <taxon>Magnoliopsida</taxon>
        <taxon>eudicotyledons</taxon>
        <taxon>Gunneridae</taxon>
        <taxon>Pentapetalae</taxon>
        <taxon>rosids</taxon>
        <taxon>fabids</taxon>
        <taxon>Fabales</taxon>
        <taxon>Fabaceae</taxon>
        <taxon>Papilionoideae</taxon>
        <taxon>50 kb inversion clade</taxon>
        <taxon>NPAAA clade</taxon>
        <taxon>indigoferoid/millettioid clade</taxon>
        <taxon>Phaseoleae</taxon>
        <taxon>Mucuna</taxon>
    </lineage>
</organism>
<accession>A0A371HSN0</accession>
<reference evidence="1" key="1">
    <citation type="submission" date="2018-05" db="EMBL/GenBank/DDBJ databases">
        <title>Draft genome of Mucuna pruriens seed.</title>
        <authorList>
            <person name="Nnadi N.E."/>
            <person name="Vos R."/>
            <person name="Hasami M.H."/>
            <person name="Devisetty U.K."/>
            <person name="Aguiy J.C."/>
        </authorList>
    </citation>
    <scope>NUCLEOTIDE SEQUENCE [LARGE SCALE GENOMIC DNA]</scope>
    <source>
        <strain evidence="1">JCA_2017</strain>
    </source>
</reference>
<sequence>MEPFDGSQDPYAHLQAFQTQMYISGGNDRLSCKLFLASKVKKLEVVDLFDVKQTEGESLKSYLARFNNAAVRVDDPDQNLRAGPFSDALALRRPASMEEIRARAEKHVEVEEDQLERRKSERGLNHKDVRHLAKAKEDKRLVLARANDPTQHFTPLTEKRTQILCEICYTTDKQLTLGRFSQGRKTLSVVKCRLDLGVTKADSLSAIRSRLIGNRYGFGQKGFRHDGVGLTRSRTLGSRIKNTPQLTIPAGSYILNQP</sequence>
<evidence type="ECO:0008006" key="3">
    <source>
        <dbReference type="Google" id="ProtNLM"/>
    </source>
</evidence>
<comment type="caution">
    <text evidence="1">The sequence shown here is derived from an EMBL/GenBank/DDBJ whole genome shotgun (WGS) entry which is preliminary data.</text>
</comment>
<evidence type="ECO:0000313" key="2">
    <source>
        <dbReference type="Proteomes" id="UP000257109"/>
    </source>
</evidence>
<dbReference type="Proteomes" id="UP000257109">
    <property type="component" value="Unassembled WGS sequence"/>
</dbReference>